<dbReference type="CDD" id="cd22982">
    <property type="entry name" value="DD_CrRSP2-like"/>
    <property type="match status" value="1"/>
</dbReference>
<dbReference type="PANTHER" id="PTHR23356">
    <property type="entry name" value="DPY30-RELATED"/>
    <property type="match status" value="1"/>
</dbReference>
<evidence type="ECO:0000256" key="2">
    <source>
        <dbReference type="SAM" id="MobiDB-lite"/>
    </source>
</evidence>
<feature type="region of interest" description="Disordered" evidence="2">
    <location>
        <begin position="1"/>
        <end position="23"/>
    </location>
</feature>
<dbReference type="EMBL" id="MTYJ01000032">
    <property type="protein sequence ID" value="OQV20188.1"/>
    <property type="molecule type" value="Genomic_DNA"/>
</dbReference>
<protein>
    <recommendedName>
        <fullName evidence="5">DPY30 domain-containing protein 1</fullName>
    </recommendedName>
</protein>
<name>A0A1W0WYA8_HYPEX</name>
<dbReference type="AlphaFoldDB" id="A0A1W0WYA8"/>
<reference evidence="4" key="1">
    <citation type="submission" date="2017-01" db="EMBL/GenBank/DDBJ databases">
        <title>Comparative genomics of anhydrobiosis in the tardigrade Hypsibius dujardini.</title>
        <authorList>
            <person name="Yoshida Y."/>
            <person name="Koutsovoulos G."/>
            <person name="Laetsch D."/>
            <person name="Stevens L."/>
            <person name="Kumar S."/>
            <person name="Horikawa D."/>
            <person name="Ishino K."/>
            <person name="Komine S."/>
            <person name="Tomita M."/>
            <person name="Blaxter M."/>
            <person name="Arakawa K."/>
        </authorList>
    </citation>
    <scope>NUCLEOTIDE SEQUENCE [LARGE SCALE GENOMIC DNA]</scope>
    <source>
        <strain evidence="4">Z151</strain>
    </source>
</reference>
<evidence type="ECO:0000256" key="1">
    <source>
        <dbReference type="ARBA" id="ARBA00010849"/>
    </source>
</evidence>
<dbReference type="Proteomes" id="UP000192578">
    <property type="component" value="Unassembled WGS sequence"/>
</dbReference>
<sequence length="165" mass="18931">MAKTLSSESVARGETDNSLAPGDYTPNFEWMKEHIGDVLVQGIAETLLLRPEDPIEYLGQWLAQHARNLELEKKLLNERTVIQAEVDEKKRVIEEKKRHALVKLEREQRRKHAHQRAQDEVKAKAEAEQRAKELDLIRAERTENKPPPLFGIPETIVEVPSTSNV</sequence>
<proteinExistence type="inferred from homology"/>
<comment type="similarity">
    <text evidence="1">Belongs to the dpy-30 family.</text>
</comment>
<feature type="compositionally biased region" description="Basic and acidic residues" evidence="2">
    <location>
        <begin position="116"/>
        <end position="125"/>
    </location>
</feature>
<dbReference type="InterPro" id="IPR037856">
    <property type="entry name" value="Sdc1/DPY30"/>
</dbReference>
<dbReference type="Gene3D" id="1.20.890.10">
    <property type="entry name" value="cAMP-dependent protein kinase regulatory subunit, dimerization-anchoring domain"/>
    <property type="match status" value="1"/>
</dbReference>
<dbReference type="OrthoDB" id="432281at2759"/>
<evidence type="ECO:0000313" key="4">
    <source>
        <dbReference type="Proteomes" id="UP000192578"/>
    </source>
</evidence>
<dbReference type="GO" id="GO:0048188">
    <property type="term" value="C:Set1C/COMPASS complex"/>
    <property type="evidence" value="ECO:0007669"/>
    <property type="project" value="InterPro"/>
</dbReference>
<organism evidence="3 4">
    <name type="scientific">Hypsibius exemplaris</name>
    <name type="common">Freshwater tardigrade</name>
    <dbReference type="NCBI Taxonomy" id="2072580"/>
    <lineage>
        <taxon>Eukaryota</taxon>
        <taxon>Metazoa</taxon>
        <taxon>Ecdysozoa</taxon>
        <taxon>Tardigrada</taxon>
        <taxon>Eutardigrada</taxon>
        <taxon>Parachela</taxon>
        <taxon>Hypsibioidea</taxon>
        <taxon>Hypsibiidae</taxon>
        <taxon>Hypsibius</taxon>
    </lineage>
</organism>
<feature type="region of interest" description="Disordered" evidence="2">
    <location>
        <begin position="106"/>
        <end position="125"/>
    </location>
</feature>
<comment type="caution">
    <text evidence="3">The sequence shown here is derived from an EMBL/GenBank/DDBJ whole genome shotgun (WGS) entry which is preliminary data.</text>
</comment>
<evidence type="ECO:0000313" key="3">
    <source>
        <dbReference type="EMBL" id="OQV20188.1"/>
    </source>
</evidence>
<gene>
    <name evidence="3" type="ORF">BV898_05745</name>
</gene>
<dbReference type="PANTHER" id="PTHR23356:SF16">
    <property type="entry name" value="DPY30 DOMAIN CONTAINING 2"/>
    <property type="match status" value="1"/>
</dbReference>
<dbReference type="Pfam" id="PF05186">
    <property type="entry name" value="Dpy-30"/>
    <property type="match status" value="1"/>
</dbReference>
<keyword evidence="4" id="KW-1185">Reference proteome</keyword>
<accession>A0A1W0WYA8</accession>
<dbReference type="InterPro" id="IPR007858">
    <property type="entry name" value="Dpy-30_motif"/>
</dbReference>
<evidence type="ECO:0008006" key="5">
    <source>
        <dbReference type="Google" id="ProtNLM"/>
    </source>
</evidence>